<organism evidence="2 3">
    <name type="scientific">Botryobasidium botryosum (strain FD-172 SS1)</name>
    <dbReference type="NCBI Taxonomy" id="930990"/>
    <lineage>
        <taxon>Eukaryota</taxon>
        <taxon>Fungi</taxon>
        <taxon>Dikarya</taxon>
        <taxon>Basidiomycota</taxon>
        <taxon>Agaricomycotina</taxon>
        <taxon>Agaricomycetes</taxon>
        <taxon>Cantharellales</taxon>
        <taxon>Botryobasidiaceae</taxon>
        <taxon>Botryobasidium</taxon>
    </lineage>
</organism>
<feature type="region of interest" description="Disordered" evidence="1">
    <location>
        <begin position="53"/>
        <end position="82"/>
    </location>
</feature>
<keyword evidence="3" id="KW-1185">Reference proteome</keyword>
<gene>
    <name evidence="2" type="ORF">BOTBODRAFT_264474</name>
</gene>
<accession>A0A067M3P5</accession>
<evidence type="ECO:0000313" key="2">
    <source>
        <dbReference type="EMBL" id="KDQ06206.1"/>
    </source>
</evidence>
<evidence type="ECO:0000313" key="3">
    <source>
        <dbReference type="Proteomes" id="UP000027195"/>
    </source>
</evidence>
<dbReference type="InParanoid" id="A0A067M3P5"/>
<reference evidence="3" key="1">
    <citation type="journal article" date="2014" name="Proc. Natl. Acad. Sci. U.S.A.">
        <title>Extensive sampling of basidiomycete genomes demonstrates inadequacy of the white-rot/brown-rot paradigm for wood decay fungi.</title>
        <authorList>
            <person name="Riley R."/>
            <person name="Salamov A.A."/>
            <person name="Brown D.W."/>
            <person name="Nagy L.G."/>
            <person name="Floudas D."/>
            <person name="Held B.W."/>
            <person name="Levasseur A."/>
            <person name="Lombard V."/>
            <person name="Morin E."/>
            <person name="Otillar R."/>
            <person name="Lindquist E.A."/>
            <person name="Sun H."/>
            <person name="LaButti K.M."/>
            <person name="Schmutz J."/>
            <person name="Jabbour D."/>
            <person name="Luo H."/>
            <person name="Baker S.E."/>
            <person name="Pisabarro A.G."/>
            <person name="Walton J.D."/>
            <person name="Blanchette R.A."/>
            <person name="Henrissat B."/>
            <person name="Martin F."/>
            <person name="Cullen D."/>
            <person name="Hibbett D.S."/>
            <person name="Grigoriev I.V."/>
        </authorList>
    </citation>
    <scope>NUCLEOTIDE SEQUENCE [LARGE SCALE GENOMIC DNA]</scope>
    <source>
        <strain evidence="3">FD-172 SS1</strain>
    </source>
</reference>
<name>A0A067M3P5_BOTB1</name>
<dbReference type="Proteomes" id="UP000027195">
    <property type="component" value="Unassembled WGS sequence"/>
</dbReference>
<dbReference type="AlphaFoldDB" id="A0A067M3P5"/>
<sequence>MLTTWNNDRLSEHSAANIPTKVPMGRCKRDALHDDANPLYSHDSSAAIKRCAPQFTPRGPASQQEAQGYTLPQPARPSSSRCGSRAPCLSVSLMSILCGPVALRADDGNHMHMYTTCYQPQYFLFEVGKSIPAAIRRLEQLLNTHKFNTVALDPRLNLPDLVQALTTSSAEPDPEVNQEGLEAMGDSEAQLTALARAEPTAKIYEEVQKLTENSAMTAAGTDATIDVAAYLITDNPRASITASPFDAPARKHLVSDKAIADGMEAVKALELRKRGLSEDSLRASILLSASLKPTSPIIFNLGHPERRAEEDDRRSSLRI</sequence>
<dbReference type="HOGENOM" id="CLU_871500_0_0_1"/>
<protein>
    <submittedName>
        <fullName evidence="2">Uncharacterized protein</fullName>
    </submittedName>
</protein>
<dbReference type="EMBL" id="KL198149">
    <property type="protein sequence ID" value="KDQ06206.1"/>
    <property type="molecule type" value="Genomic_DNA"/>
</dbReference>
<proteinExistence type="predicted"/>
<evidence type="ECO:0000256" key="1">
    <source>
        <dbReference type="SAM" id="MobiDB-lite"/>
    </source>
</evidence>